<keyword evidence="7" id="KW-0812">Transmembrane</keyword>
<evidence type="ECO:0000256" key="4">
    <source>
        <dbReference type="ARBA" id="ARBA00022679"/>
    </source>
</evidence>
<dbReference type="RefSeq" id="WP_283441200.1">
    <property type="nucleotide sequence ID" value="NZ_FXUL01000002.1"/>
</dbReference>
<dbReference type="SUPFAM" id="SSF47384">
    <property type="entry name" value="Homodimeric domain of signal transducing histidine kinase"/>
    <property type="match status" value="1"/>
</dbReference>
<dbReference type="Gene3D" id="2.60.40.2380">
    <property type="match status" value="1"/>
</dbReference>
<feature type="transmembrane region" description="Helical" evidence="7">
    <location>
        <begin position="216"/>
        <end position="241"/>
    </location>
</feature>
<dbReference type="PROSITE" id="PS50109">
    <property type="entry name" value="HIS_KIN"/>
    <property type="match status" value="1"/>
</dbReference>
<dbReference type="Pfam" id="PF07696">
    <property type="entry name" value="7TMR-DISMED2"/>
    <property type="match status" value="1"/>
</dbReference>
<dbReference type="Pfam" id="PF07695">
    <property type="entry name" value="7TMR-DISM_7TM"/>
    <property type="match status" value="1"/>
</dbReference>
<dbReference type="PRINTS" id="PR00344">
    <property type="entry name" value="BCTRLSENSOR"/>
</dbReference>
<comment type="catalytic activity">
    <reaction evidence="1">
        <text>ATP + protein L-histidine = ADP + protein N-phospho-L-histidine.</text>
        <dbReference type="EC" id="2.7.13.3"/>
    </reaction>
</comment>
<evidence type="ECO:0000313" key="10">
    <source>
        <dbReference type="EMBL" id="SMP50185.1"/>
    </source>
</evidence>
<dbReference type="Gene3D" id="3.30.565.10">
    <property type="entry name" value="Histidine kinase-like ATPase, C-terminal domain"/>
    <property type="match status" value="1"/>
</dbReference>
<keyword evidence="7" id="KW-1133">Transmembrane helix</keyword>
<dbReference type="EMBL" id="FXUL01000002">
    <property type="protein sequence ID" value="SMP50185.1"/>
    <property type="molecule type" value="Genomic_DNA"/>
</dbReference>
<organism evidence="10 11">
    <name type="scientific">Noviherbaspirillum suwonense</name>
    <dbReference type="NCBI Taxonomy" id="1224511"/>
    <lineage>
        <taxon>Bacteria</taxon>
        <taxon>Pseudomonadati</taxon>
        <taxon>Pseudomonadota</taxon>
        <taxon>Betaproteobacteria</taxon>
        <taxon>Burkholderiales</taxon>
        <taxon>Oxalobacteraceae</taxon>
        <taxon>Noviherbaspirillum</taxon>
    </lineage>
</organism>
<feature type="chain" id="PRO_5047035720" description="histidine kinase" evidence="8">
    <location>
        <begin position="22"/>
        <end position="651"/>
    </location>
</feature>
<dbReference type="InterPro" id="IPR011622">
    <property type="entry name" value="7TMR_DISM_rcpt_extracell_dom2"/>
</dbReference>
<dbReference type="Pfam" id="PF02518">
    <property type="entry name" value="HATPase_c"/>
    <property type="match status" value="1"/>
</dbReference>
<dbReference type="Gene3D" id="1.10.287.130">
    <property type="match status" value="1"/>
</dbReference>
<feature type="domain" description="Histidine kinase" evidence="9">
    <location>
        <begin position="424"/>
        <end position="635"/>
    </location>
</feature>
<evidence type="ECO:0000256" key="2">
    <source>
        <dbReference type="ARBA" id="ARBA00012438"/>
    </source>
</evidence>
<keyword evidence="8" id="KW-0732">Signal</keyword>
<dbReference type="SMART" id="SM00387">
    <property type="entry name" value="HATPase_c"/>
    <property type="match status" value="1"/>
</dbReference>
<name>A0ABY1PW38_9BURK</name>
<evidence type="ECO:0000259" key="9">
    <source>
        <dbReference type="PROSITE" id="PS50109"/>
    </source>
</evidence>
<evidence type="ECO:0000256" key="5">
    <source>
        <dbReference type="ARBA" id="ARBA00022777"/>
    </source>
</evidence>
<dbReference type="InterPro" id="IPR004358">
    <property type="entry name" value="Sig_transdc_His_kin-like_C"/>
</dbReference>
<keyword evidence="7" id="KW-0472">Membrane</keyword>
<dbReference type="SMART" id="SM00388">
    <property type="entry name" value="HisKA"/>
    <property type="match status" value="1"/>
</dbReference>
<dbReference type="InterPro" id="IPR003661">
    <property type="entry name" value="HisK_dim/P_dom"/>
</dbReference>
<keyword evidence="5 10" id="KW-0418">Kinase</keyword>
<dbReference type="PANTHER" id="PTHR43711:SF1">
    <property type="entry name" value="HISTIDINE KINASE 1"/>
    <property type="match status" value="1"/>
</dbReference>
<evidence type="ECO:0000256" key="8">
    <source>
        <dbReference type="SAM" id="SignalP"/>
    </source>
</evidence>
<evidence type="ECO:0000256" key="7">
    <source>
        <dbReference type="SAM" id="Phobius"/>
    </source>
</evidence>
<dbReference type="Proteomes" id="UP001158049">
    <property type="component" value="Unassembled WGS sequence"/>
</dbReference>
<evidence type="ECO:0000256" key="1">
    <source>
        <dbReference type="ARBA" id="ARBA00000085"/>
    </source>
</evidence>
<feature type="transmembrane region" description="Helical" evidence="7">
    <location>
        <begin position="371"/>
        <end position="390"/>
    </location>
</feature>
<dbReference type="InterPro" id="IPR003594">
    <property type="entry name" value="HATPase_dom"/>
</dbReference>
<feature type="transmembrane region" description="Helical" evidence="7">
    <location>
        <begin position="307"/>
        <end position="330"/>
    </location>
</feature>
<feature type="transmembrane region" description="Helical" evidence="7">
    <location>
        <begin position="280"/>
        <end position="301"/>
    </location>
</feature>
<dbReference type="InterPro" id="IPR036890">
    <property type="entry name" value="HATPase_C_sf"/>
</dbReference>
<gene>
    <name evidence="10" type="ORF">SAMN06295970_102409</name>
</gene>
<evidence type="ECO:0000256" key="3">
    <source>
        <dbReference type="ARBA" id="ARBA00022553"/>
    </source>
</evidence>
<feature type="signal peptide" evidence="8">
    <location>
        <begin position="1"/>
        <end position="21"/>
    </location>
</feature>
<keyword evidence="3" id="KW-0597">Phosphoprotein</keyword>
<dbReference type="EC" id="2.7.13.3" evidence="2"/>
<feature type="transmembrane region" description="Helical" evidence="7">
    <location>
        <begin position="190"/>
        <end position="209"/>
    </location>
</feature>
<keyword evidence="11" id="KW-1185">Reference proteome</keyword>
<evidence type="ECO:0000313" key="11">
    <source>
        <dbReference type="Proteomes" id="UP001158049"/>
    </source>
</evidence>
<protein>
    <recommendedName>
        <fullName evidence="2">histidine kinase</fullName>
        <ecNumber evidence="2">2.7.13.3</ecNumber>
    </recommendedName>
</protein>
<dbReference type="CDD" id="cd00082">
    <property type="entry name" value="HisKA"/>
    <property type="match status" value="1"/>
</dbReference>
<comment type="caution">
    <text evidence="10">The sequence shown here is derived from an EMBL/GenBank/DDBJ whole genome shotgun (WGS) entry which is preliminary data.</text>
</comment>
<feature type="transmembrane region" description="Helical" evidence="7">
    <location>
        <begin position="337"/>
        <end position="359"/>
    </location>
</feature>
<dbReference type="InterPro" id="IPR011623">
    <property type="entry name" value="7TMR_DISM_rcpt_extracell_dom1"/>
</dbReference>
<sequence length="651" mass="73619">MRGLICLIFIALFSAFFNADANPLVLDPEIHKFDLKNHFTYFRDPTNQLKIDDVMSGPLYDAFLSRDGNLNFAISTDTIWLRLEIQRPIQAADDWWLELAPAYIGEATLYQVHSDSDGSVSRIASAGTAFPLSSRELKARHSMFKIHFSDREPLTIYLSLRSTSQLNVRGYLWEPAFYAEESASENLLLGMYYGVFVVILVLCMVRWCINGSSLDFWWLVYLVAEAFVILRTNGLASRYFFPESVRINSVVGITALSVMMWAGARFGIHAFELNKNEQRYFYHAASCVGTLALIAGVARLLDLEPASTIIAFSMAFILSLLNCVCSWRFLRSGKPGAWFYVSAIWFMTICVGLVVARNFGFIQNYQFIDYVWQSNLIIHAGLISFGMILTHRETENEKIKAVELQNVAKMNLKSSALQKRMVALVSHEFRNLLTVLSVSMHAINKRGDLPAEIAERHKNIGRIHYEMRRVIDNFLLEERIENADIKVSYRCTNVGELVKDVIRVAEMHADSHLISFSLAELPQDLWVDDGILRLILTNLLDNAVKYSAPGSRVFLDGKYGNGMLQMSVSDNGIGMNPESISRLFEPHFKADSNSEGMGIGLYMVRMMLHAHDGDMRVKSDVGSGSTLDFWLRVKMTEEIPFQSTAAVRVGQ</sequence>
<dbReference type="PANTHER" id="PTHR43711">
    <property type="entry name" value="TWO-COMPONENT HISTIDINE KINASE"/>
    <property type="match status" value="1"/>
</dbReference>
<evidence type="ECO:0000256" key="6">
    <source>
        <dbReference type="ARBA" id="ARBA00023012"/>
    </source>
</evidence>
<feature type="transmembrane region" description="Helical" evidence="7">
    <location>
        <begin position="247"/>
        <end position="268"/>
    </location>
</feature>
<proteinExistence type="predicted"/>
<dbReference type="CDD" id="cd00075">
    <property type="entry name" value="HATPase"/>
    <property type="match status" value="1"/>
</dbReference>
<reference evidence="10 11" key="1">
    <citation type="submission" date="2017-05" db="EMBL/GenBank/DDBJ databases">
        <authorList>
            <person name="Varghese N."/>
            <person name="Submissions S."/>
        </authorList>
    </citation>
    <scope>NUCLEOTIDE SEQUENCE [LARGE SCALE GENOMIC DNA]</scope>
    <source>
        <strain evidence="10 11">DSM 26001</strain>
    </source>
</reference>
<dbReference type="InterPro" id="IPR036097">
    <property type="entry name" value="HisK_dim/P_sf"/>
</dbReference>
<keyword evidence="6" id="KW-0902">Two-component regulatory system</keyword>
<keyword evidence="4" id="KW-0808">Transferase</keyword>
<dbReference type="InterPro" id="IPR050736">
    <property type="entry name" value="Sensor_HK_Regulatory"/>
</dbReference>
<dbReference type="SUPFAM" id="SSF55874">
    <property type="entry name" value="ATPase domain of HSP90 chaperone/DNA topoisomerase II/histidine kinase"/>
    <property type="match status" value="1"/>
</dbReference>
<accession>A0ABY1PW38</accession>
<dbReference type="GO" id="GO:0016301">
    <property type="term" value="F:kinase activity"/>
    <property type="evidence" value="ECO:0007669"/>
    <property type="project" value="UniProtKB-KW"/>
</dbReference>
<dbReference type="InterPro" id="IPR005467">
    <property type="entry name" value="His_kinase_dom"/>
</dbReference>